<dbReference type="AlphaFoldDB" id="A0ABD0N3Z0"/>
<evidence type="ECO:0000256" key="1">
    <source>
        <dbReference type="ARBA" id="ARBA00022723"/>
    </source>
</evidence>
<gene>
    <name evidence="3" type="ORF">M9458_049306</name>
</gene>
<accession>A0ABD0N3Z0</accession>
<name>A0ABD0N3Z0_CIRMR</name>
<proteinExistence type="predicted"/>
<evidence type="ECO:0000256" key="2">
    <source>
        <dbReference type="ARBA" id="ARBA00022833"/>
    </source>
</evidence>
<organism evidence="3 4">
    <name type="scientific">Cirrhinus mrigala</name>
    <name type="common">Mrigala</name>
    <dbReference type="NCBI Taxonomy" id="683832"/>
    <lineage>
        <taxon>Eukaryota</taxon>
        <taxon>Metazoa</taxon>
        <taxon>Chordata</taxon>
        <taxon>Craniata</taxon>
        <taxon>Vertebrata</taxon>
        <taxon>Euteleostomi</taxon>
        <taxon>Actinopterygii</taxon>
        <taxon>Neopterygii</taxon>
        <taxon>Teleostei</taxon>
        <taxon>Ostariophysi</taxon>
        <taxon>Cypriniformes</taxon>
        <taxon>Cyprinidae</taxon>
        <taxon>Labeoninae</taxon>
        <taxon>Labeonini</taxon>
        <taxon>Cirrhinus</taxon>
    </lineage>
</organism>
<evidence type="ECO:0000313" key="3">
    <source>
        <dbReference type="EMBL" id="KAL0155043.1"/>
    </source>
</evidence>
<comment type="caution">
    <text evidence="3">The sequence shown here is derived from an EMBL/GenBank/DDBJ whole genome shotgun (WGS) entry which is preliminary data.</text>
</comment>
<protein>
    <submittedName>
        <fullName evidence="3">Uncharacterized protein</fullName>
    </submittedName>
</protein>
<dbReference type="PANTHER" id="PTHR13267">
    <property type="entry name" value="ZINC FINGER PROTEIN 277"/>
    <property type="match status" value="1"/>
</dbReference>
<sequence>KQDCILEPLCFPEHLCGSASLASSSDGRPVTCALCSDSFPASEKDQLLKHMVLDHKLVIADVKLIADFPR</sequence>
<keyword evidence="4" id="KW-1185">Reference proteome</keyword>
<feature type="non-terminal residue" evidence="3">
    <location>
        <position position="1"/>
    </location>
</feature>
<evidence type="ECO:0000313" key="4">
    <source>
        <dbReference type="Proteomes" id="UP001529510"/>
    </source>
</evidence>
<dbReference type="EMBL" id="JAMKFB020000025">
    <property type="protein sequence ID" value="KAL0155043.1"/>
    <property type="molecule type" value="Genomic_DNA"/>
</dbReference>
<reference evidence="3 4" key="1">
    <citation type="submission" date="2024-05" db="EMBL/GenBank/DDBJ databases">
        <title>Genome sequencing and assembly of Indian major carp, Cirrhinus mrigala (Hamilton, 1822).</title>
        <authorList>
            <person name="Mohindra V."/>
            <person name="Chowdhury L.M."/>
            <person name="Lal K."/>
            <person name="Jena J.K."/>
        </authorList>
    </citation>
    <scope>NUCLEOTIDE SEQUENCE [LARGE SCALE GENOMIC DNA]</scope>
    <source>
        <strain evidence="3">CM1030</strain>
        <tissue evidence="3">Blood</tissue>
    </source>
</reference>
<dbReference type="GO" id="GO:0046872">
    <property type="term" value="F:metal ion binding"/>
    <property type="evidence" value="ECO:0007669"/>
    <property type="project" value="UniProtKB-KW"/>
</dbReference>
<dbReference type="PANTHER" id="PTHR13267:SF3">
    <property type="entry name" value="ZINC FINGER PROTEIN 277"/>
    <property type="match status" value="1"/>
</dbReference>
<keyword evidence="2" id="KW-0862">Zinc</keyword>
<keyword evidence="1" id="KW-0479">Metal-binding</keyword>
<dbReference type="Proteomes" id="UP001529510">
    <property type="component" value="Unassembled WGS sequence"/>
</dbReference>
<feature type="non-terminal residue" evidence="3">
    <location>
        <position position="70"/>
    </location>
</feature>
<dbReference type="InterPro" id="IPR040048">
    <property type="entry name" value="ZNF277"/>
</dbReference>